<feature type="compositionally biased region" description="Basic residues" evidence="1">
    <location>
        <begin position="86"/>
        <end position="96"/>
    </location>
</feature>
<name>A0A9D4EQ75_DREPO</name>
<feature type="compositionally biased region" description="Basic and acidic residues" evidence="1">
    <location>
        <begin position="1"/>
        <end position="13"/>
    </location>
</feature>
<accession>A0A9D4EQ75</accession>
<feature type="region of interest" description="Disordered" evidence="1">
    <location>
        <begin position="1"/>
        <end position="22"/>
    </location>
</feature>
<reference evidence="2" key="1">
    <citation type="journal article" date="2019" name="bioRxiv">
        <title>The Genome of the Zebra Mussel, Dreissena polymorpha: A Resource for Invasive Species Research.</title>
        <authorList>
            <person name="McCartney M.A."/>
            <person name="Auch B."/>
            <person name="Kono T."/>
            <person name="Mallez S."/>
            <person name="Zhang Y."/>
            <person name="Obille A."/>
            <person name="Becker A."/>
            <person name="Abrahante J.E."/>
            <person name="Garbe J."/>
            <person name="Badalamenti J.P."/>
            <person name="Herman A."/>
            <person name="Mangelson H."/>
            <person name="Liachko I."/>
            <person name="Sullivan S."/>
            <person name="Sone E.D."/>
            <person name="Koren S."/>
            <person name="Silverstein K.A.T."/>
            <person name="Beckman K.B."/>
            <person name="Gohl D.M."/>
        </authorList>
    </citation>
    <scope>NUCLEOTIDE SEQUENCE</scope>
    <source>
        <strain evidence="2">Duluth1</strain>
        <tissue evidence="2">Whole animal</tissue>
    </source>
</reference>
<organism evidence="2 3">
    <name type="scientific">Dreissena polymorpha</name>
    <name type="common">Zebra mussel</name>
    <name type="synonym">Mytilus polymorpha</name>
    <dbReference type="NCBI Taxonomy" id="45954"/>
    <lineage>
        <taxon>Eukaryota</taxon>
        <taxon>Metazoa</taxon>
        <taxon>Spiralia</taxon>
        <taxon>Lophotrochozoa</taxon>
        <taxon>Mollusca</taxon>
        <taxon>Bivalvia</taxon>
        <taxon>Autobranchia</taxon>
        <taxon>Heteroconchia</taxon>
        <taxon>Euheterodonta</taxon>
        <taxon>Imparidentia</taxon>
        <taxon>Neoheterodontei</taxon>
        <taxon>Myida</taxon>
        <taxon>Dreissenoidea</taxon>
        <taxon>Dreissenidae</taxon>
        <taxon>Dreissena</taxon>
    </lineage>
</organism>
<evidence type="ECO:0000313" key="2">
    <source>
        <dbReference type="EMBL" id="KAH3783811.1"/>
    </source>
</evidence>
<dbReference type="AlphaFoldDB" id="A0A9D4EQ75"/>
<reference evidence="2" key="2">
    <citation type="submission" date="2020-11" db="EMBL/GenBank/DDBJ databases">
        <authorList>
            <person name="McCartney M.A."/>
            <person name="Auch B."/>
            <person name="Kono T."/>
            <person name="Mallez S."/>
            <person name="Becker A."/>
            <person name="Gohl D.M."/>
            <person name="Silverstein K.A.T."/>
            <person name="Koren S."/>
            <person name="Bechman K.B."/>
            <person name="Herman A."/>
            <person name="Abrahante J.E."/>
            <person name="Garbe J."/>
        </authorList>
    </citation>
    <scope>NUCLEOTIDE SEQUENCE</scope>
    <source>
        <strain evidence="2">Duluth1</strain>
        <tissue evidence="2">Whole animal</tissue>
    </source>
</reference>
<proteinExistence type="predicted"/>
<gene>
    <name evidence="2" type="ORF">DPMN_161761</name>
</gene>
<dbReference type="EMBL" id="JAIWYP010000008">
    <property type="protein sequence ID" value="KAH3783811.1"/>
    <property type="molecule type" value="Genomic_DNA"/>
</dbReference>
<protein>
    <submittedName>
        <fullName evidence="2">Uncharacterized protein</fullName>
    </submittedName>
</protein>
<feature type="compositionally biased region" description="Basic and acidic residues" evidence="1">
    <location>
        <begin position="73"/>
        <end position="85"/>
    </location>
</feature>
<comment type="caution">
    <text evidence="2">The sequence shown here is derived from an EMBL/GenBank/DDBJ whole genome shotgun (WGS) entry which is preliminary data.</text>
</comment>
<feature type="region of interest" description="Disordered" evidence="1">
    <location>
        <begin position="69"/>
        <end position="96"/>
    </location>
</feature>
<dbReference type="Proteomes" id="UP000828390">
    <property type="component" value="Unassembled WGS sequence"/>
</dbReference>
<keyword evidence="3" id="KW-1185">Reference proteome</keyword>
<sequence length="96" mass="11033">MNKQQEEDRKGPDVGEPSPVKNSRVTFTEDFISLTDRVSRVEVAELKKSDTDSRTLSQAAAAFRQSRLYGSHIPRESNKDRLGKAEKRKFNRSCRY</sequence>
<evidence type="ECO:0000313" key="3">
    <source>
        <dbReference type="Proteomes" id="UP000828390"/>
    </source>
</evidence>
<evidence type="ECO:0000256" key="1">
    <source>
        <dbReference type="SAM" id="MobiDB-lite"/>
    </source>
</evidence>